<dbReference type="GO" id="GO:0004777">
    <property type="term" value="F:succinate-semialdehyde dehydrogenase (NAD+) activity"/>
    <property type="evidence" value="ECO:0007669"/>
    <property type="project" value="TreeGrafter"/>
</dbReference>
<evidence type="ECO:0000313" key="3">
    <source>
        <dbReference type="EMBL" id="KAF2239511.1"/>
    </source>
</evidence>
<dbReference type="PANTHER" id="PTHR43353">
    <property type="entry name" value="SUCCINATE-SEMIALDEHYDE DEHYDROGENASE, MITOCHONDRIAL"/>
    <property type="match status" value="1"/>
</dbReference>
<dbReference type="InterPro" id="IPR016161">
    <property type="entry name" value="Ald_DH/histidinol_DH"/>
</dbReference>
<dbReference type="SUPFAM" id="SSF53720">
    <property type="entry name" value="ALDH-like"/>
    <property type="match status" value="1"/>
</dbReference>
<evidence type="ECO:0000259" key="2">
    <source>
        <dbReference type="Pfam" id="PF00171"/>
    </source>
</evidence>
<dbReference type="Gene3D" id="3.40.605.10">
    <property type="entry name" value="Aldehyde Dehydrogenase, Chain A, domain 1"/>
    <property type="match status" value="1"/>
</dbReference>
<reference evidence="3" key="1">
    <citation type="journal article" date="2020" name="Stud. Mycol.">
        <title>101 Dothideomycetes genomes: a test case for predicting lifestyles and emergence of pathogens.</title>
        <authorList>
            <person name="Haridas S."/>
            <person name="Albert R."/>
            <person name="Binder M."/>
            <person name="Bloem J."/>
            <person name="Labutti K."/>
            <person name="Salamov A."/>
            <person name="Andreopoulos B."/>
            <person name="Baker S."/>
            <person name="Barry K."/>
            <person name="Bills G."/>
            <person name="Bluhm B."/>
            <person name="Cannon C."/>
            <person name="Castanera R."/>
            <person name="Culley D."/>
            <person name="Daum C."/>
            <person name="Ezra D."/>
            <person name="Gonzalez J."/>
            <person name="Henrissat B."/>
            <person name="Kuo A."/>
            <person name="Liang C."/>
            <person name="Lipzen A."/>
            <person name="Lutzoni F."/>
            <person name="Magnuson J."/>
            <person name="Mondo S."/>
            <person name="Nolan M."/>
            <person name="Ohm R."/>
            <person name="Pangilinan J."/>
            <person name="Park H.-J."/>
            <person name="Ramirez L."/>
            <person name="Alfaro M."/>
            <person name="Sun H."/>
            <person name="Tritt A."/>
            <person name="Yoshinaga Y."/>
            <person name="Zwiers L.-H."/>
            <person name="Turgeon B."/>
            <person name="Goodwin S."/>
            <person name="Spatafora J."/>
            <person name="Crous P."/>
            <person name="Grigoriev I."/>
        </authorList>
    </citation>
    <scope>NUCLEOTIDE SEQUENCE</scope>
    <source>
        <strain evidence="3">Tuck. ex Michener</strain>
    </source>
</reference>
<gene>
    <name evidence="3" type="ORF">EV356DRAFT_528109</name>
</gene>
<dbReference type="PANTHER" id="PTHR43353:SF6">
    <property type="entry name" value="CYTOPLASMIC ALDEHYDE DEHYDROGENASE (EUROFUNG)"/>
    <property type="match status" value="1"/>
</dbReference>
<dbReference type="InterPro" id="IPR016163">
    <property type="entry name" value="Ald_DH_C"/>
</dbReference>
<dbReference type="InterPro" id="IPR016162">
    <property type="entry name" value="Ald_DH_N"/>
</dbReference>
<dbReference type="AlphaFoldDB" id="A0A6A6HND5"/>
<dbReference type="GO" id="GO:0009450">
    <property type="term" value="P:gamma-aminobutyric acid catabolic process"/>
    <property type="evidence" value="ECO:0007669"/>
    <property type="project" value="TreeGrafter"/>
</dbReference>
<keyword evidence="4" id="KW-1185">Reference proteome</keyword>
<dbReference type="InterPro" id="IPR015590">
    <property type="entry name" value="Aldehyde_DH_dom"/>
</dbReference>
<dbReference type="EMBL" id="ML991772">
    <property type="protein sequence ID" value="KAF2239511.1"/>
    <property type="molecule type" value="Genomic_DNA"/>
</dbReference>
<accession>A0A6A6HND5</accession>
<dbReference type="InterPro" id="IPR050740">
    <property type="entry name" value="Aldehyde_DH_Superfamily"/>
</dbReference>
<evidence type="ECO:0000313" key="4">
    <source>
        <dbReference type="Proteomes" id="UP000800092"/>
    </source>
</evidence>
<evidence type="ECO:0000256" key="1">
    <source>
        <dbReference type="ARBA" id="ARBA00023002"/>
    </source>
</evidence>
<dbReference type="Gene3D" id="3.40.309.10">
    <property type="entry name" value="Aldehyde Dehydrogenase, Chain A, domain 2"/>
    <property type="match status" value="1"/>
</dbReference>
<feature type="domain" description="Aldehyde dehydrogenase" evidence="2">
    <location>
        <begin position="34"/>
        <end position="482"/>
    </location>
</feature>
<keyword evidence="1" id="KW-0560">Oxidoreductase</keyword>
<dbReference type="Proteomes" id="UP000800092">
    <property type="component" value="Unassembled WGS sequence"/>
</dbReference>
<name>A0A6A6HND5_VIRVR</name>
<dbReference type="OrthoDB" id="310895at2759"/>
<protein>
    <submittedName>
        <fullName evidence="3">Aldehyde dehydrogenase</fullName>
    </submittedName>
</protein>
<dbReference type="Pfam" id="PF00171">
    <property type="entry name" value="Aldedh"/>
    <property type="match status" value="1"/>
</dbReference>
<proteinExistence type="predicted"/>
<organism evidence="3 4">
    <name type="scientific">Viridothelium virens</name>
    <name type="common">Speckled blister lichen</name>
    <name type="synonym">Trypethelium virens</name>
    <dbReference type="NCBI Taxonomy" id="1048519"/>
    <lineage>
        <taxon>Eukaryota</taxon>
        <taxon>Fungi</taxon>
        <taxon>Dikarya</taxon>
        <taxon>Ascomycota</taxon>
        <taxon>Pezizomycotina</taxon>
        <taxon>Dothideomycetes</taxon>
        <taxon>Dothideomycetes incertae sedis</taxon>
        <taxon>Trypetheliales</taxon>
        <taxon>Trypetheliaceae</taxon>
        <taxon>Viridothelium</taxon>
    </lineage>
</organism>
<sequence>MASTNGIPGLSDLSTVPVWIDSSPQPIAKDRLFDVVSAQTGKAVHQAQSANVDEALAAAESSYKAWIGGWKDELYEKRRDLLLRVADIYEQRTAEMARFQVDETSCPPQFAEFNVKYAVQHLRETASAISGIRGSVPQVTEKNVFAVTIKEPIGPVMVIVPWNGALVLSTRAISNAIAAGCTVLLKASELCPLTHHSIVSAFTAAGAPAGLLNQIQCRREEAGAVTDALVASPRIRKVEFIGSQAVGRIIGQLCAKHLKPILMELGGKGPALVLDDADLLKAAQLCAIGATLHHGQLCFSTERVLVQRAVYEEFVGHLKRVFEGMESAGSAVNVQGARHAYEMLKDAKEKGAKFLVGGLEYAEGDQTKACLRPTLLTDTSPEMQIWDDETFGPSASVFVFDDDADGIFKANDSKYGLNAAVHTSNWERGLKVAKALEYGQVQINNLTVYDMASLPIGGVKGSGWGNANSSWGLEEFLVEKTVNFHGTTGDGGFLTSH</sequence>